<dbReference type="Proteomes" id="UP000243406">
    <property type="component" value="Unassembled WGS sequence"/>
</dbReference>
<keyword evidence="1" id="KW-0472">Membrane</keyword>
<protein>
    <recommendedName>
        <fullName evidence="4">Prepilin-type N-terminal cleavage/methylation domain-containing protein</fullName>
    </recommendedName>
</protein>
<evidence type="ECO:0000313" key="3">
    <source>
        <dbReference type="Proteomes" id="UP000243406"/>
    </source>
</evidence>
<proteinExistence type="predicted"/>
<keyword evidence="1" id="KW-1133">Transmembrane helix</keyword>
<dbReference type="RefSeq" id="WP_079588383.1">
    <property type="nucleotide sequence ID" value="NZ_CP154629.1"/>
</dbReference>
<feature type="transmembrane region" description="Helical" evidence="1">
    <location>
        <begin position="12"/>
        <end position="38"/>
    </location>
</feature>
<name>A0A1T4ZUD0_9FIRM</name>
<evidence type="ECO:0000256" key="1">
    <source>
        <dbReference type="SAM" id="Phobius"/>
    </source>
</evidence>
<evidence type="ECO:0000313" key="2">
    <source>
        <dbReference type="EMBL" id="SKB26215.1"/>
    </source>
</evidence>
<keyword evidence="1" id="KW-0812">Transmembrane</keyword>
<dbReference type="EMBL" id="FUYN01000001">
    <property type="protein sequence ID" value="SKB26215.1"/>
    <property type="molecule type" value="Genomic_DNA"/>
</dbReference>
<reference evidence="3" key="1">
    <citation type="submission" date="2017-02" db="EMBL/GenBank/DDBJ databases">
        <authorList>
            <person name="Varghese N."/>
            <person name="Submissions S."/>
        </authorList>
    </citation>
    <scope>NUCLEOTIDE SEQUENCE [LARGE SCALE GENOMIC DNA]</scope>
    <source>
        <strain evidence="3">ATCC 35199</strain>
    </source>
</reference>
<gene>
    <name evidence="2" type="ORF">SAMN02745120_0393</name>
</gene>
<accession>A0A1T4ZUD0</accession>
<dbReference type="AlphaFoldDB" id="A0A1T4ZUD0"/>
<keyword evidence="3" id="KW-1185">Reference proteome</keyword>
<organism evidence="2 3">
    <name type="scientific">Acetoanaerobium noterae</name>
    <dbReference type="NCBI Taxonomy" id="745369"/>
    <lineage>
        <taxon>Bacteria</taxon>
        <taxon>Bacillati</taxon>
        <taxon>Bacillota</taxon>
        <taxon>Clostridia</taxon>
        <taxon>Peptostreptococcales</taxon>
        <taxon>Filifactoraceae</taxon>
        <taxon>Acetoanaerobium</taxon>
    </lineage>
</organism>
<sequence length="183" mass="20733">MKINNKHKGFTLIEYVMAIVLTLSLTLLISKISIGFIYTMKSASVNISQRENAQVIEKIIKSELESDSYISSMYIEDIGNVKAEAFTQSDILVLYYKTKKSTGSAYNINAVNFIKDKNKIFIRKNLLSENNSLGSIGGYEIASGVKNCYLEKTGDNYKFVVELIDNNFIYKKEIYINKTNSDI</sequence>
<evidence type="ECO:0008006" key="4">
    <source>
        <dbReference type="Google" id="ProtNLM"/>
    </source>
</evidence>